<evidence type="ECO:0000259" key="7">
    <source>
        <dbReference type="Pfam" id="PF14821"/>
    </source>
</evidence>
<proteinExistence type="inferred from homology"/>
<evidence type="ECO:0000256" key="3">
    <source>
        <dbReference type="ARBA" id="ARBA00022898"/>
    </source>
</evidence>
<dbReference type="InterPro" id="IPR037158">
    <property type="entry name" value="Thr_synth_N_sf"/>
</dbReference>
<dbReference type="Gene3D" id="3.40.50.1100">
    <property type="match status" value="2"/>
</dbReference>
<dbReference type="Pfam" id="PF14821">
    <property type="entry name" value="Thr_synth_N"/>
    <property type="match status" value="1"/>
</dbReference>
<feature type="domain" description="Threonine synthase N-terminal" evidence="7">
    <location>
        <begin position="3"/>
        <end position="79"/>
    </location>
</feature>
<dbReference type="AlphaFoldDB" id="A0A1U9RRM0"/>
<dbReference type="EMBL" id="CP019943">
    <property type="protein sequence ID" value="AQU89554.1"/>
    <property type="molecule type" value="Genomic_DNA"/>
</dbReference>
<evidence type="ECO:0000256" key="5">
    <source>
        <dbReference type="NCBIfam" id="TIGR00260"/>
    </source>
</evidence>
<evidence type="ECO:0000256" key="4">
    <source>
        <dbReference type="ARBA" id="ARBA00023239"/>
    </source>
</evidence>
<accession>A0A1U9RRM0</accession>
<organism evidence="8 9">
    <name type="scientific">Carsonella ruddii</name>
    <dbReference type="NCBI Taxonomy" id="114186"/>
    <lineage>
        <taxon>Bacteria</taxon>
        <taxon>Pseudomonadati</taxon>
        <taxon>Pseudomonadota</taxon>
        <taxon>Gammaproteobacteria</taxon>
        <taxon>Oceanospirillales</taxon>
        <taxon>Halomonadaceae</taxon>
        <taxon>Zymobacter group</taxon>
        <taxon>Candidatus Carsonella</taxon>
    </lineage>
</organism>
<dbReference type="EC" id="4.2.3.1" evidence="5"/>
<dbReference type="SUPFAM" id="SSF53686">
    <property type="entry name" value="Tryptophan synthase beta subunit-like PLP-dependent enzymes"/>
    <property type="match status" value="1"/>
</dbReference>
<protein>
    <recommendedName>
        <fullName evidence="5">Threonine synthase</fullName>
        <ecNumber evidence="5">4.2.3.1</ecNumber>
    </recommendedName>
</protein>
<dbReference type="InterPro" id="IPR036052">
    <property type="entry name" value="TrpB-like_PALP_sf"/>
</dbReference>
<dbReference type="NCBIfam" id="TIGR00260">
    <property type="entry name" value="thrC"/>
    <property type="match status" value="1"/>
</dbReference>
<feature type="modified residue" description="N6-(pyridoxal phosphate)lysine" evidence="6">
    <location>
        <position position="111"/>
    </location>
</feature>
<reference evidence="8 9" key="1">
    <citation type="submission" date="2017-02" db="EMBL/GenBank/DDBJ databases">
        <title>Complete Genome of Candidatus Carsonella ruddii strain BC, a Nutritional Endosymbiont of Bactericera cockerelli.</title>
        <authorList>
            <person name="Riley A.B."/>
            <person name="Kim D.H."/>
            <person name="Hansen A.K."/>
        </authorList>
    </citation>
    <scope>NUCLEOTIDE SEQUENCE [LARGE SCALE GENOMIC DNA]</scope>
    <source>
        <strain evidence="8 9">BC</strain>
    </source>
</reference>
<dbReference type="GO" id="GO:0004795">
    <property type="term" value="F:threonine synthase activity"/>
    <property type="evidence" value="ECO:0007669"/>
    <property type="project" value="UniProtKB-UniRule"/>
</dbReference>
<evidence type="ECO:0000313" key="9">
    <source>
        <dbReference type="Proteomes" id="UP000189666"/>
    </source>
</evidence>
<dbReference type="InterPro" id="IPR029144">
    <property type="entry name" value="Thr_synth_N"/>
</dbReference>
<dbReference type="Gene3D" id="3.90.1380.10">
    <property type="entry name" value="Threonine synthase, N-terminal domain"/>
    <property type="match status" value="1"/>
</dbReference>
<name>A0A1U9RRM0_CARRU</name>
<dbReference type="RefSeq" id="WP_211118390.1">
    <property type="nucleotide sequence ID" value="NZ_CP019943.1"/>
</dbReference>
<evidence type="ECO:0000313" key="8">
    <source>
        <dbReference type="EMBL" id="AQU89554.1"/>
    </source>
</evidence>
<evidence type="ECO:0000256" key="1">
    <source>
        <dbReference type="ARBA" id="ARBA00001933"/>
    </source>
</evidence>
<sequence>MFYNSINNKLDVKKFSDIFFSSIPKNKTLFFPFKILKIKKFQISSFKKLNYVDFAFSISRLFINNISEEDLYNIIKESYNDFNFNMVLNINKIFNNNFFLNLNNGPTLTFKDIAMIPLSNILNFFSKKINKNFLIFCATSGDTGSAANNSFKNFDKIKLFTFYPFNMISNIQRKQITTLIKKNIKNISILGNFDTSQFLIKKIFENIKNNKKIFLISVNSINWFRIIMQIIYYCFCSLNIDNEKTNFIIPSGNFGNSLSAFIAKKMGFPINKIITCTNDNFFLDNFIKNNIIKDYSLKKTISPSIDISIPSNFLRLVSCNNLKKSKMNEVNKNFFSDNINNKNIISSIEYFYNKYKKIYDPHTITSLTSLIKNEKKNNVVVSTSYPIKFIFSIKKIIPGLKIKFNIKKLFFLNEKYKIFSQNFNILINFIKKQI</sequence>
<dbReference type="InterPro" id="IPR004450">
    <property type="entry name" value="Thr_synthase-like"/>
</dbReference>
<evidence type="ECO:0000256" key="6">
    <source>
        <dbReference type="PIRSR" id="PIRSR604450-51"/>
    </source>
</evidence>
<dbReference type="Proteomes" id="UP000189666">
    <property type="component" value="Chromosome"/>
</dbReference>
<comment type="similarity">
    <text evidence="2">Belongs to the threonine synthase family.</text>
</comment>
<dbReference type="InterPro" id="IPR051166">
    <property type="entry name" value="Threonine_Synthase"/>
</dbReference>
<dbReference type="PANTHER" id="PTHR42690">
    <property type="entry name" value="THREONINE SYNTHASE FAMILY MEMBER"/>
    <property type="match status" value="1"/>
</dbReference>
<dbReference type="GO" id="GO:0009088">
    <property type="term" value="P:threonine biosynthetic process"/>
    <property type="evidence" value="ECO:0007669"/>
    <property type="project" value="UniProtKB-UniRule"/>
</dbReference>
<keyword evidence="3 6" id="KW-0663">Pyridoxal phosphate</keyword>
<evidence type="ECO:0000256" key="2">
    <source>
        <dbReference type="ARBA" id="ARBA00005517"/>
    </source>
</evidence>
<keyword evidence="4 8" id="KW-0456">Lyase</keyword>
<dbReference type="PANTHER" id="PTHR42690:SF1">
    <property type="entry name" value="THREONINE SYNTHASE-LIKE 2"/>
    <property type="match status" value="1"/>
</dbReference>
<gene>
    <name evidence="8" type="ORF">BW244_0136</name>
</gene>
<comment type="cofactor">
    <cofactor evidence="1 6">
        <name>pyridoxal 5'-phosphate</name>
        <dbReference type="ChEBI" id="CHEBI:597326"/>
    </cofactor>
</comment>